<dbReference type="AlphaFoldDB" id="X1HQ63"/>
<gene>
    <name evidence="1" type="ORF">S03H2_45514</name>
</gene>
<organism evidence="1">
    <name type="scientific">marine sediment metagenome</name>
    <dbReference type="NCBI Taxonomy" id="412755"/>
    <lineage>
        <taxon>unclassified sequences</taxon>
        <taxon>metagenomes</taxon>
        <taxon>ecological metagenomes</taxon>
    </lineage>
</organism>
<feature type="non-terminal residue" evidence="1">
    <location>
        <position position="1"/>
    </location>
</feature>
<protein>
    <recommendedName>
        <fullName evidence="2">Zinc-ribbon domain-containing protein</fullName>
    </recommendedName>
</protein>
<sequence>CDNCNIELEHTVEEKETFDYEILKEGSPLPKMNNYCPNCGSKLSNQENLKFCEECGEKL</sequence>
<evidence type="ECO:0000313" key="1">
    <source>
        <dbReference type="EMBL" id="GAH71607.1"/>
    </source>
</evidence>
<accession>X1HQ63</accession>
<reference evidence="1" key="1">
    <citation type="journal article" date="2014" name="Front. Microbiol.">
        <title>High frequency of phylogenetically diverse reductive dehalogenase-homologous genes in deep subseafloor sedimentary metagenomes.</title>
        <authorList>
            <person name="Kawai M."/>
            <person name="Futagami T."/>
            <person name="Toyoda A."/>
            <person name="Takaki Y."/>
            <person name="Nishi S."/>
            <person name="Hori S."/>
            <person name="Arai W."/>
            <person name="Tsubouchi T."/>
            <person name="Morono Y."/>
            <person name="Uchiyama I."/>
            <person name="Ito T."/>
            <person name="Fujiyama A."/>
            <person name="Inagaki F."/>
            <person name="Takami H."/>
        </authorList>
    </citation>
    <scope>NUCLEOTIDE SEQUENCE</scope>
    <source>
        <strain evidence="1">Expedition CK06-06</strain>
    </source>
</reference>
<name>X1HQ63_9ZZZZ</name>
<comment type="caution">
    <text evidence="1">The sequence shown here is derived from an EMBL/GenBank/DDBJ whole genome shotgun (WGS) entry which is preliminary data.</text>
</comment>
<evidence type="ECO:0008006" key="2">
    <source>
        <dbReference type="Google" id="ProtNLM"/>
    </source>
</evidence>
<dbReference type="EMBL" id="BARU01028522">
    <property type="protein sequence ID" value="GAH71607.1"/>
    <property type="molecule type" value="Genomic_DNA"/>
</dbReference>
<proteinExistence type="predicted"/>
<dbReference type="SUPFAM" id="SSF161187">
    <property type="entry name" value="YfgJ-like"/>
    <property type="match status" value="1"/>
</dbReference>